<dbReference type="PROSITE" id="PS50977">
    <property type="entry name" value="HTH_TETR_2"/>
    <property type="match status" value="1"/>
</dbReference>
<keyword evidence="5" id="KW-1185">Reference proteome</keyword>
<accession>A0A081BMZ4</accession>
<dbReference type="PANTHER" id="PTHR30328:SF54">
    <property type="entry name" value="HTH-TYPE TRANSCRIPTIONAL REPRESSOR SCO4008"/>
    <property type="match status" value="1"/>
</dbReference>
<dbReference type="Pfam" id="PF00440">
    <property type="entry name" value="TetR_N"/>
    <property type="match status" value="1"/>
</dbReference>
<organism evidence="4">
    <name type="scientific">Candidatus Moduliflexus flocculans</name>
    <dbReference type="NCBI Taxonomy" id="1499966"/>
    <lineage>
        <taxon>Bacteria</taxon>
        <taxon>Candidatus Moduliflexota</taxon>
        <taxon>Candidatus Moduliflexia</taxon>
        <taxon>Candidatus Moduliflexales</taxon>
        <taxon>Candidatus Moduliflexaceae</taxon>
    </lineage>
</organism>
<evidence type="ECO:0000256" key="2">
    <source>
        <dbReference type="PROSITE-ProRule" id="PRU00335"/>
    </source>
</evidence>
<keyword evidence="1 2" id="KW-0238">DNA-binding</keyword>
<dbReference type="Gene3D" id="1.10.357.10">
    <property type="entry name" value="Tetracycline Repressor, domain 2"/>
    <property type="match status" value="1"/>
</dbReference>
<feature type="domain" description="HTH tetR-type" evidence="3">
    <location>
        <begin position="4"/>
        <end position="64"/>
    </location>
</feature>
<dbReference type="InterPro" id="IPR009057">
    <property type="entry name" value="Homeodomain-like_sf"/>
</dbReference>
<dbReference type="HOGENOM" id="CLU_069356_12_10_0"/>
<dbReference type="Pfam" id="PF08359">
    <property type="entry name" value="TetR_C_4"/>
    <property type="match status" value="1"/>
</dbReference>
<name>A0A081BMZ4_9BACT</name>
<dbReference type="InterPro" id="IPR013570">
    <property type="entry name" value="Tscrpt_reg_YsiA_C"/>
</dbReference>
<sequence length="203" mass="23270">MDILDKKLDILNAARECFARFGYEKTTLDDIGKIVGLNKASLYYYYNSKDALFSEVIAREIEEAIQVFRAKIEPLPNCRDKILTYLRERLRYMKHLTSVHHVTMETMRKAQPTLALLFKDILAKESAFIEGILLKGIEQGDFKPCDTKRVAHSIFTVMDAVKRNAFQGTDARFVDKIDMTAVEEEVAFTVALILDGLRKNPNE</sequence>
<protein>
    <submittedName>
        <fullName evidence="4">TetR/AcrR family transcriptional regulator</fullName>
    </submittedName>
</protein>
<dbReference type="PANTHER" id="PTHR30328">
    <property type="entry name" value="TRANSCRIPTIONAL REPRESSOR"/>
    <property type="match status" value="1"/>
</dbReference>
<feature type="DNA-binding region" description="H-T-H motif" evidence="2">
    <location>
        <begin position="27"/>
        <end position="46"/>
    </location>
</feature>
<evidence type="ECO:0000313" key="4">
    <source>
        <dbReference type="EMBL" id="GAK51760.1"/>
    </source>
</evidence>
<proteinExistence type="predicted"/>
<dbReference type="SUPFAM" id="SSF48498">
    <property type="entry name" value="Tetracyclin repressor-like, C-terminal domain"/>
    <property type="match status" value="1"/>
</dbReference>
<reference evidence="4" key="1">
    <citation type="journal article" date="2015" name="PeerJ">
        <title>First genomic representation of candidate bacterial phylum KSB3 points to enhanced environmental sensing as a trigger of wastewater bulking.</title>
        <authorList>
            <person name="Sekiguchi Y."/>
            <person name="Ohashi A."/>
            <person name="Parks D.H."/>
            <person name="Yamauchi T."/>
            <person name="Tyson G.W."/>
            <person name="Hugenholtz P."/>
        </authorList>
    </citation>
    <scope>NUCLEOTIDE SEQUENCE [LARGE SCALE GENOMIC DNA]</scope>
</reference>
<evidence type="ECO:0000313" key="5">
    <source>
        <dbReference type="Proteomes" id="UP000030700"/>
    </source>
</evidence>
<dbReference type="AlphaFoldDB" id="A0A081BMZ4"/>
<evidence type="ECO:0000256" key="1">
    <source>
        <dbReference type="ARBA" id="ARBA00023125"/>
    </source>
</evidence>
<dbReference type="STRING" id="1499966.U14_03005"/>
<dbReference type="SUPFAM" id="SSF46689">
    <property type="entry name" value="Homeodomain-like"/>
    <property type="match status" value="1"/>
</dbReference>
<dbReference type="Gene3D" id="1.10.10.60">
    <property type="entry name" value="Homeodomain-like"/>
    <property type="match status" value="1"/>
</dbReference>
<dbReference type="InterPro" id="IPR001647">
    <property type="entry name" value="HTH_TetR"/>
</dbReference>
<dbReference type="Proteomes" id="UP000030700">
    <property type="component" value="Unassembled WGS sequence"/>
</dbReference>
<gene>
    <name evidence="4" type="ORF">U14_03005</name>
</gene>
<dbReference type="GO" id="GO:0003677">
    <property type="term" value="F:DNA binding"/>
    <property type="evidence" value="ECO:0007669"/>
    <property type="project" value="UniProtKB-UniRule"/>
</dbReference>
<dbReference type="EMBL" id="DF820457">
    <property type="protein sequence ID" value="GAK51760.1"/>
    <property type="molecule type" value="Genomic_DNA"/>
</dbReference>
<evidence type="ECO:0000259" key="3">
    <source>
        <dbReference type="PROSITE" id="PS50977"/>
    </source>
</evidence>
<dbReference type="PRINTS" id="PR00455">
    <property type="entry name" value="HTHTETR"/>
</dbReference>
<dbReference type="InterPro" id="IPR036271">
    <property type="entry name" value="Tet_transcr_reg_TetR-rel_C_sf"/>
</dbReference>
<dbReference type="InterPro" id="IPR050109">
    <property type="entry name" value="HTH-type_TetR-like_transc_reg"/>
</dbReference>